<dbReference type="Proteomes" id="UP000238642">
    <property type="component" value="Unassembled WGS sequence"/>
</dbReference>
<name>A0A2S9JT40_9SPHI</name>
<accession>A0A2S9JT40</accession>
<gene>
    <name evidence="1" type="ORF">C5749_03995</name>
</gene>
<keyword evidence="2" id="KW-1185">Reference proteome</keyword>
<protein>
    <submittedName>
        <fullName evidence="1">Uncharacterized protein</fullName>
    </submittedName>
</protein>
<proteinExistence type="predicted"/>
<sequence>MYLLIRGKRCSTHWVHVSEFKKLNPAVEDGAMIPEHDNIYSSGGASRSTPIEYRNKFAKVANKV</sequence>
<evidence type="ECO:0000313" key="1">
    <source>
        <dbReference type="EMBL" id="PRD56420.1"/>
    </source>
</evidence>
<reference evidence="1 2" key="1">
    <citation type="submission" date="2018-02" db="EMBL/GenBank/DDBJ databases">
        <title>The draft genome of Sphingobacterium gobiense H7.</title>
        <authorList>
            <person name="Li L."/>
            <person name="Liu L."/>
            <person name="Zhang X."/>
            <person name="Wang T."/>
            <person name="Liang L."/>
        </authorList>
    </citation>
    <scope>NUCLEOTIDE SEQUENCE [LARGE SCALE GENOMIC DNA]</scope>
    <source>
        <strain evidence="1 2">ACCC 05757</strain>
    </source>
</reference>
<dbReference type="EMBL" id="PVBS01000001">
    <property type="protein sequence ID" value="PRD56420.1"/>
    <property type="molecule type" value="Genomic_DNA"/>
</dbReference>
<organism evidence="1 2">
    <name type="scientific">Sphingobacterium gobiense</name>
    <dbReference type="NCBI Taxonomy" id="1382456"/>
    <lineage>
        <taxon>Bacteria</taxon>
        <taxon>Pseudomonadati</taxon>
        <taxon>Bacteroidota</taxon>
        <taxon>Sphingobacteriia</taxon>
        <taxon>Sphingobacteriales</taxon>
        <taxon>Sphingobacteriaceae</taxon>
        <taxon>Sphingobacterium</taxon>
    </lineage>
</organism>
<dbReference type="AlphaFoldDB" id="A0A2S9JT40"/>
<comment type="caution">
    <text evidence="1">The sequence shown here is derived from an EMBL/GenBank/DDBJ whole genome shotgun (WGS) entry which is preliminary data.</text>
</comment>
<evidence type="ECO:0000313" key="2">
    <source>
        <dbReference type="Proteomes" id="UP000238642"/>
    </source>
</evidence>